<dbReference type="InterPro" id="IPR000792">
    <property type="entry name" value="Tscrpt_reg_LuxR_C"/>
</dbReference>
<feature type="domain" description="Response regulatory" evidence="7">
    <location>
        <begin position="3"/>
        <end position="122"/>
    </location>
</feature>
<evidence type="ECO:0000313" key="8">
    <source>
        <dbReference type="EMBL" id="GEQ01344.1"/>
    </source>
</evidence>
<dbReference type="InterPro" id="IPR039420">
    <property type="entry name" value="WalR-like"/>
</dbReference>
<dbReference type="Pfam" id="PF00196">
    <property type="entry name" value="GerE"/>
    <property type="match status" value="1"/>
</dbReference>
<keyword evidence="1 5" id="KW-0597">Phosphoprotein</keyword>
<dbReference type="InterPro" id="IPR016032">
    <property type="entry name" value="Sig_transdc_resp-reg_C-effctor"/>
</dbReference>
<dbReference type="InterPro" id="IPR011006">
    <property type="entry name" value="CheY-like_superfamily"/>
</dbReference>
<dbReference type="SMART" id="SM00421">
    <property type="entry name" value="HTH_LUXR"/>
    <property type="match status" value="1"/>
</dbReference>
<dbReference type="Gene3D" id="3.40.50.2300">
    <property type="match status" value="1"/>
</dbReference>
<dbReference type="OrthoDB" id="9780153at2"/>
<feature type="domain" description="HTH luxR-type" evidence="6">
    <location>
        <begin position="142"/>
        <end position="207"/>
    </location>
</feature>
<proteinExistence type="predicted"/>
<reference evidence="8 11" key="2">
    <citation type="submission" date="2019-07" db="EMBL/GenBank/DDBJ databases">
        <title>Whole genome shotgun sequence of Staphylococcus arlettae NBRC 109765.</title>
        <authorList>
            <person name="Hosoyama A."/>
            <person name="Uohara A."/>
            <person name="Ohji S."/>
            <person name="Ichikawa N."/>
        </authorList>
    </citation>
    <scope>NUCLEOTIDE SEQUENCE [LARGE SCALE GENOMIC DNA]</scope>
    <source>
        <strain evidence="8 11">NBRC 109765</strain>
    </source>
</reference>
<dbReference type="InterPro" id="IPR058245">
    <property type="entry name" value="NreC/VraR/RcsB-like_REC"/>
</dbReference>
<evidence type="ECO:0000256" key="5">
    <source>
        <dbReference type="PROSITE-ProRule" id="PRU00169"/>
    </source>
</evidence>
<reference evidence="9 10" key="1">
    <citation type="submission" date="2018-06" db="EMBL/GenBank/DDBJ databases">
        <authorList>
            <consortium name="Pathogen Informatics"/>
            <person name="Doyle S."/>
        </authorList>
    </citation>
    <scope>NUCLEOTIDE SEQUENCE [LARGE SCALE GENOMIC DNA]</scope>
    <source>
        <strain evidence="9 10">NCTC12413</strain>
    </source>
</reference>
<dbReference type="CDD" id="cd17535">
    <property type="entry name" value="REC_NarL-like"/>
    <property type="match status" value="1"/>
</dbReference>
<dbReference type="Proteomes" id="UP000254956">
    <property type="component" value="Unassembled WGS sequence"/>
</dbReference>
<dbReference type="Proteomes" id="UP000321598">
    <property type="component" value="Unassembled WGS sequence"/>
</dbReference>
<keyword evidence="3 8" id="KW-0238">DNA-binding</keyword>
<evidence type="ECO:0000256" key="1">
    <source>
        <dbReference type="ARBA" id="ARBA00022553"/>
    </source>
</evidence>
<sequence length="209" mass="23719">MYRIMLVDDHHIVRQGLEFLLSTVDDLEVVMGFSDGKTFLTHLAEHQDNMPDIVLLDLVMPEMNGIEITEILKTKYPDIKILVLTSYIDDEHVISAVDKGADGYEMKDVEPEQLINTIKSVLNGEKIIHPQAQSVIEAVRNKPHMTNKLSKREIEVLSEMVKGKTNKDIAETLFVSEKTIKTHVSHILNKLQVSDRTQAAIYAMENKIV</sequence>
<dbReference type="EMBL" id="BKAV01000034">
    <property type="protein sequence ID" value="GEQ01344.1"/>
    <property type="molecule type" value="Genomic_DNA"/>
</dbReference>
<dbReference type="GO" id="GO:0006355">
    <property type="term" value="P:regulation of DNA-templated transcription"/>
    <property type="evidence" value="ECO:0007669"/>
    <property type="project" value="InterPro"/>
</dbReference>
<evidence type="ECO:0000259" key="7">
    <source>
        <dbReference type="PROSITE" id="PS50110"/>
    </source>
</evidence>
<dbReference type="GO" id="GO:0000160">
    <property type="term" value="P:phosphorelay signal transduction system"/>
    <property type="evidence" value="ECO:0007669"/>
    <property type="project" value="InterPro"/>
</dbReference>
<dbReference type="PRINTS" id="PR00038">
    <property type="entry name" value="HTHLUXR"/>
</dbReference>
<organism evidence="9 10">
    <name type="scientific">Staphylococcus arlettae</name>
    <dbReference type="NCBI Taxonomy" id="29378"/>
    <lineage>
        <taxon>Bacteria</taxon>
        <taxon>Bacillati</taxon>
        <taxon>Bacillota</taxon>
        <taxon>Bacilli</taxon>
        <taxon>Bacillales</taxon>
        <taxon>Staphylococcaceae</taxon>
        <taxon>Staphylococcus</taxon>
    </lineage>
</organism>
<evidence type="ECO:0000313" key="10">
    <source>
        <dbReference type="Proteomes" id="UP000254956"/>
    </source>
</evidence>
<evidence type="ECO:0000256" key="3">
    <source>
        <dbReference type="ARBA" id="ARBA00023125"/>
    </source>
</evidence>
<protein>
    <submittedName>
        <fullName evidence="8">DNA-binding response regulator</fullName>
    </submittedName>
    <submittedName>
        <fullName evidence="9">Two-component response regulator</fullName>
    </submittedName>
</protein>
<evidence type="ECO:0000313" key="11">
    <source>
        <dbReference type="Proteomes" id="UP000321598"/>
    </source>
</evidence>
<dbReference type="SUPFAM" id="SSF52172">
    <property type="entry name" value="CheY-like"/>
    <property type="match status" value="1"/>
</dbReference>
<evidence type="ECO:0000256" key="4">
    <source>
        <dbReference type="ARBA" id="ARBA00023163"/>
    </source>
</evidence>
<dbReference type="EMBL" id="UGZE01000001">
    <property type="protein sequence ID" value="SUJ16449.1"/>
    <property type="molecule type" value="Genomic_DNA"/>
</dbReference>
<dbReference type="Pfam" id="PF00072">
    <property type="entry name" value="Response_reg"/>
    <property type="match status" value="1"/>
</dbReference>
<keyword evidence="2" id="KW-0805">Transcription regulation</keyword>
<feature type="modified residue" description="4-aspartylphosphate" evidence="5">
    <location>
        <position position="57"/>
    </location>
</feature>
<dbReference type="PROSITE" id="PS50043">
    <property type="entry name" value="HTH_LUXR_2"/>
    <property type="match status" value="1"/>
</dbReference>
<dbReference type="PROSITE" id="PS50110">
    <property type="entry name" value="RESPONSE_REGULATORY"/>
    <property type="match status" value="1"/>
</dbReference>
<keyword evidence="4" id="KW-0804">Transcription</keyword>
<accession>A0A380CBU6</accession>
<dbReference type="SUPFAM" id="SSF46894">
    <property type="entry name" value="C-terminal effector domain of the bipartite response regulators"/>
    <property type="match status" value="1"/>
</dbReference>
<dbReference type="PROSITE" id="PS00622">
    <property type="entry name" value="HTH_LUXR_1"/>
    <property type="match status" value="1"/>
</dbReference>
<dbReference type="STRING" id="1212545.SARL_02170"/>
<dbReference type="AlphaFoldDB" id="A0A380CBU6"/>
<dbReference type="PANTHER" id="PTHR43214">
    <property type="entry name" value="TWO-COMPONENT RESPONSE REGULATOR"/>
    <property type="match status" value="1"/>
</dbReference>
<dbReference type="CDD" id="cd06170">
    <property type="entry name" value="LuxR_C_like"/>
    <property type="match status" value="1"/>
</dbReference>
<name>A0A380CBU6_9STAP</name>
<dbReference type="PANTHER" id="PTHR43214:SF43">
    <property type="entry name" value="TWO-COMPONENT RESPONSE REGULATOR"/>
    <property type="match status" value="1"/>
</dbReference>
<evidence type="ECO:0000313" key="9">
    <source>
        <dbReference type="EMBL" id="SUJ16449.1"/>
    </source>
</evidence>
<dbReference type="SMART" id="SM00448">
    <property type="entry name" value="REC"/>
    <property type="match status" value="1"/>
</dbReference>
<gene>
    <name evidence="9" type="primary">vraR_2</name>
    <name evidence="9" type="ORF">NCTC12413_01017</name>
    <name evidence="8" type="ORF">SAR03_23810</name>
</gene>
<evidence type="ECO:0000256" key="2">
    <source>
        <dbReference type="ARBA" id="ARBA00023015"/>
    </source>
</evidence>
<evidence type="ECO:0000259" key="6">
    <source>
        <dbReference type="PROSITE" id="PS50043"/>
    </source>
</evidence>
<dbReference type="GO" id="GO:0003677">
    <property type="term" value="F:DNA binding"/>
    <property type="evidence" value="ECO:0007669"/>
    <property type="project" value="UniProtKB-KW"/>
</dbReference>
<dbReference type="RefSeq" id="WP_002509214.1">
    <property type="nucleotide sequence ID" value="NZ_AP019698.1"/>
</dbReference>
<dbReference type="GeneID" id="97287366"/>
<dbReference type="InterPro" id="IPR001789">
    <property type="entry name" value="Sig_transdc_resp-reg_receiver"/>
</dbReference>
<keyword evidence="11" id="KW-1185">Reference proteome</keyword>